<dbReference type="GO" id="GO:0006355">
    <property type="term" value="P:regulation of DNA-templated transcription"/>
    <property type="evidence" value="ECO:0007669"/>
    <property type="project" value="InterPro"/>
</dbReference>
<evidence type="ECO:0000259" key="11">
    <source>
        <dbReference type="PROSITE" id="PS50199"/>
    </source>
</evidence>
<evidence type="ECO:0000256" key="9">
    <source>
        <dbReference type="PROSITE-ProRule" id="PRU00322"/>
    </source>
</evidence>
<keyword evidence="13" id="KW-1185">Reference proteome</keyword>
<comment type="similarity">
    <text evidence="2">Belongs to the RRM TET family.</text>
</comment>
<dbReference type="PROSITE" id="PS50199">
    <property type="entry name" value="ZF_RANBP2_2"/>
    <property type="match status" value="2"/>
</dbReference>
<name>A0AAU9EVX2_DROMD</name>
<keyword evidence="4 9" id="KW-0863">Zinc-finger</keyword>
<dbReference type="SMART" id="SM00360">
    <property type="entry name" value="RRM"/>
    <property type="match status" value="1"/>
</dbReference>
<dbReference type="InterPro" id="IPR035979">
    <property type="entry name" value="RBD_domain_sf"/>
</dbReference>
<dbReference type="AlphaFoldDB" id="A0AAU9EVX2"/>
<dbReference type="Proteomes" id="UP001500889">
    <property type="component" value="Chromosome O"/>
</dbReference>
<dbReference type="Gene3D" id="3.30.70.330">
    <property type="match status" value="1"/>
</dbReference>
<dbReference type="SMART" id="SM00547">
    <property type="entry name" value="ZnF_RBZ"/>
    <property type="match status" value="2"/>
</dbReference>
<dbReference type="Pfam" id="PF00076">
    <property type="entry name" value="RRM_1"/>
    <property type="match status" value="1"/>
</dbReference>
<evidence type="ECO:0000313" key="12">
    <source>
        <dbReference type="EMBL" id="BFF89019.1"/>
    </source>
</evidence>
<evidence type="ECO:0000256" key="4">
    <source>
        <dbReference type="ARBA" id="ARBA00022771"/>
    </source>
</evidence>
<dbReference type="GO" id="GO:0008270">
    <property type="term" value="F:zinc ion binding"/>
    <property type="evidence" value="ECO:0007669"/>
    <property type="project" value="UniProtKB-KW"/>
</dbReference>
<feature type="domain" description="RRM" evidence="10">
    <location>
        <begin position="130"/>
        <end position="216"/>
    </location>
</feature>
<evidence type="ECO:0000256" key="1">
    <source>
        <dbReference type="ARBA" id="ARBA00004123"/>
    </source>
</evidence>
<evidence type="ECO:0000313" key="13">
    <source>
        <dbReference type="Proteomes" id="UP001500889"/>
    </source>
</evidence>
<dbReference type="PROSITE" id="PS01358">
    <property type="entry name" value="ZF_RANBP2_1"/>
    <property type="match status" value="2"/>
</dbReference>
<dbReference type="EMBL" id="AP029263">
    <property type="protein sequence ID" value="BFF89019.1"/>
    <property type="molecule type" value="Genomic_DNA"/>
</dbReference>
<reference evidence="12 13" key="1">
    <citation type="submission" date="2024-02" db="EMBL/GenBank/DDBJ databases">
        <title>A chromosome-level genome assembly of Drosophila madeirensis, a fruit fly species endemic to Madeira island.</title>
        <authorList>
            <person name="Tomihara K."/>
            <person name="Llopart A."/>
            <person name="Yamamoto D."/>
        </authorList>
    </citation>
    <scope>NUCLEOTIDE SEQUENCE [LARGE SCALE GENOMIC DNA]</scope>
    <source>
        <strain evidence="12 13">RF1</strain>
    </source>
</reference>
<keyword evidence="5" id="KW-0862">Zinc</keyword>
<dbReference type="GO" id="GO:0005634">
    <property type="term" value="C:nucleus"/>
    <property type="evidence" value="ECO:0007669"/>
    <property type="project" value="UniProtKB-SubCell"/>
</dbReference>
<evidence type="ECO:0000259" key="10">
    <source>
        <dbReference type="PROSITE" id="PS50102"/>
    </source>
</evidence>
<evidence type="ECO:0000256" key="6">
    <source>
        <dbReference type="ARBA" id="ARBA00022884"/>
    </source>
</evidence>
<evidence type="ECO:0000256" key="8">
    <source>
        <dbReference type="PROSITE-ProRule" id="PRU00176"/>
    </source>
</evidence>
<sequence>MDRNSMFLSPFNNLNLVEDLDSQIVMSPELQSDSSYRCEDGGGDASASLLGEEENHASCSSPAEGQTKVIVDMGRNVSVVNPVIHTPAEGAASMVSRSFGRMPHLGVVQHATRSCPFIRIGHEEYVLQPDTIFVLGMRQSITKNDIIVCFGQIGPIKVDEGTHKPKIFVYKDKLTGRSKGEATITFVSPLSAQAAITAMSGRRFMGHTLTVLPAYLSTRWGTVRYSYPRHRAMEQEEARSQKWKPAIDNWSCLVCRNSNFVWRSACNRCLADKGTASGSGILRNFSRRRPHNNDWLCDGCNNVNFWYRKRCNLCNSSKQRTETNGETDTHSMEQEKWDLVVQSSAENLLSSHGIPMEVEC</sequence>
<dbReference type="InterPro" id="IPR001876">
    <property type="entry name" value="Znf_RanBP2"/>
</dbReference>
<gene>
    <name evidence="12" type="ORF">DMAD_07868</name>
</gene>
<keyword evidence="6 8" id="KW-0694">RNA-binding</keyword>
<accession>A0AAU9EVX2</accession>
<dbReference type="SUPFAM" id="SSF90209">
    <property type="entry name" value="Ran binding protein zinc finger-like"/>
    <property type="match status" value="1"/>
</dbReference>
<proteinExistence type="inferred from homology"/>
<dbReference type="GO" id="GO:0003723">
    <property type="term" value="F:RNA binding"/>
    <property type="evidence" value="ECO:0007669"/>
    <property type="project" value="UniProtKB-UniRule"/>
</dbReference>
<evidence type="ECO:0000256" key="3">
    <source>
        <dbReference type="ARBA" id="ARBA00022723"/>
    </source>
</evidence>
<dbReference type="InterPro" id="IPR036443">
    <property type="entry name" value="Znf_RanBP2_sf"/>
</dbReference>
<dbReference type="InterPro" id="IPR034870">
    <property type="entry name" value="TET_fam"/>
</dbReference>
<dbReference type="InterPro" id="IPR000504">
    <property type="entry name" value="RRM_dom"/>
</dbReference>
<keyword evidence="3" id="KW-0479">Metal-binding</keyword>
<organism evidence="12 13">
    <name type="scientific">Drosophila madeirensis</name>
    <name type="common">Fruit fly</name>
    <dbReference type="NCBI Taxonomy" id="30013"/>
    <lineage>
        <taxon>Eukaryota</taxon>
        <taxon>Metazoa</taxon>
        <taxon>Ecdysozoa</taxon>
        <taxon>Arthropoda</taxon>
        <taxon>Hexapoda</taxon>
        <taxon>Insecta</taxon>
        <taxon>Pterygota</taxon>
        <taxon>Neoptera</taxon>
        <taxon>Endopterygota</taxon>
        <taxon>Diptera</taxon>
        <taxon>Brachycera</taxon>
        <taxon>Muscomorpha</taxon>
        <taxon>Ephydroidea</taxon>
        <taxon>Drosophilidae</taxon>
        <taxon>Drosophila</taxon>
        <taxon>Sophophora</taxon>
    </lineage>
</organism>
<feature type="domain" description="RanBP2-type" evidence="11">
    <location>
        <begin position="244"/>
        <end position="275"/>
    </location>
</feature>
<keyword evidence="7" id="KW-0539">Nucleus</keyword>
<dbReference type="SUPFAM" id="SSF54928">
    <property type="entry name" value="RNA-binding domain, RBD"/>
    <property type="match status" value="1"/>
</dbReference>
<comment type="subcellular location">
    <subcellularLocation>
        <location evidence="1">Nucleus</location>
    </subcellularLocation>
</comment>
<dbReference type="InterPro" id="IPR012677">
    <property type="entry name" value="Nucleotide-bd_a/b_plait_sf"/>
</dbReference>
<feature type="domain" description="RanBP2-type" evidence="11">
    <location>
        <begin position="291"/>
        <end position="320"/>
    </location>
</feature>
<evidence type="ECO:0000256" key="5">
    <source>
        <dbReference type="ARBA" id="ARBA00022833"/>
    </source>
</evidence>
<evidence type="ECO:0000256" key="7">
    <source>
        <dbReference type="ARBA" id="ARBA00023242"/>
    </source>
</evidence>
<evidence type="ECO:0000256" key="2">
    <source>
        <dbReference type="ARBA" id="ARBA00008448"/>
    </source>
</evidence>
<dbReference type="PROSITE" id="PS50102">
    <property type="entry name" value="RRM"/>
    <property type="match status" value="1"/>
</dbReference>
<protein>
    <submittedName>
        <fullName evidence="12">Transcription initiation factor TFIID subunit 15</fullName>
    </submittedName>
</protein>
<dbReference type="PANTHER" id="PTHR23238">
    <property type="entry name" value="RNA BINDING PROTEIN"/>
    <property type="match status" value="1"/>
</dbReference>